<dbReference type="Gene3D" id="3.20.10.10">
    <property type="entry name" value="D-amino Acid Aminotransferase, subunit A, domain 2"/>
    <property type="match status" value="1"/>
</dbReference>
<accession>A0A179A0L6</accession>
<reference evidence="1 2" key="1">
    <citation type="submission" date="2016-04" db="EMBL/GenBank/DDBJ databases">
        <title>Draft genome of Fonsecaea erecta CBS 125763.</title>
        <authorList>
            <person name="Weiss V.A."/>
            <person name="Vicente V.A."/>
            <person name="Raittz R.T."/>
            <person name="Moreno L.F."/>
            <person name="De Souza E.M."/>
            <person name="Pedrosa F.O."/>
            <person name="Steffens M.B."/>
            <person name="Faoro H."/>
            <person name="Tadra-Sfeir M.Z."/>
            <person name="Najafzadeh M.J."/>
            <person name="Felipe M.S."/>
            <person name="Teixeira M."/>
            <person name="Sun J."/>
            <person name="Xi L."/>
            <person name="Gomes R."/>
            <person name="De Azevedo C.M."/>
            <person name="Salgado C.G."/>
            <person name="Da Silva M.B."/>
            <person name="Nascimento M.F."/>
            <person name="Queiroz-Telles F."/>
            <person name="Attili D.S."/>
            <person name="Gorbushina A."/>
        </authorList>
    </citation>
    <scope>NUCLEOTIDE SEQUENCE [LARGE SCALE GENOMIC DNA]</scope>
    <source>
        <strain evidence="1 2">CBS 125763</strain>
    </source>
</reference>
<dbReference type="EMBL" id="LVYI01000001">
    <property type="protein sequence ID" value="OAP65569.1"/>
    <property type="molecule type" value="Genomic_DNA"/>
</dbReference>
<dbReference type="AlphaFoldDB" id="A0A179A0L6"/>
<proteinExistence type="predicted"/>
<dbReference type="InterPro" id="IPR043132">
    <property type="entry name" value="BCAT-like_C"/>
</dbReference>
<dbReference type="STRING" id="1367422.A0A179A0L6"/>
<protein>
    <recommendedName>
        <fullName evidence="3">Aminodeoxychorismate lyase</fullName>
    </recommendedName>
</protein>
<evidence type="ECO:0000313" key="1">
    <source>
        <dbReference type="EMBL" id="OAP65569.1"/>
    </source>
</evidence>
<keyword evidence="2" id="KW-1185">Reference proteome</keyword>
<dbReference type="InterPro" id="IPR001544">
    <property type="entry name" value="Aminotrans_IV"/>
</dbReference>
<comment type="caution">
    <text evidence="1">The sequence shown here is derived from an EMBL/GenBank/DDBJ whole genome shotgun (WGS) entry which is preliminary data.</text>
</comment>
<gene>
    <name evidence="1" type="ORF">AYL99_01541</name>
</gene>
<dbReference type="SUPFAM" id="SSF56752">
    <property type="entry name" value="D-aminoacid aminotransferase-like PLP-dependent enzymes"/>
    <property type="match status" value="1"/>
</dbReference>
<dbReference type="Proteomes" id="UP000078343">
    <property type="component" value="Unassembled WGS sequence"/>
</dbReference>
<organism evidence="1 2">
    <name type="scientific">Fonsecaea erecta</name>
    <dbReference type="NCBI Taxonomy" id="1367422"/>
    <lineage>
        <taxon>Eukaryota</taxon>
        <taxon>Fungi</taxon>
        <taxon>Dikarya</taxon>
        <taxon>Ascomycota</taxon>
        <taxon>Pezizomycotina</taxon>
        <taxon>Eurotiomycetes</taxon>
        <taxon>Chaetothyriomycetidae</taxon>
        <taxon>Chaetothyriales</taxon>
        <taxon>Herpotrichiellaceae</taxon>
        <taxon>Fonsecaea</taxon>
    </lineage>
</organism>
<name>A0A179A0L6_9EURO</name>
<dbReference type="OrthoDB" id="5288718at2759"/>
<evidence type="ECO:0008006" key="3">
    <source>
        <dbReference type="Google" id="ProtNLM"/>
    </source>
</evidence>
<dbReference type="InterPro" id="IPR036038">
    <property type="entry name" value="Aminotransferase-like"/>
</dbReference>
<dbReference type="GeneID" id="30005711"/>
<dbReference type="GO" id="GO:0003824">
    <property type="term" value="F:catalytic activity"/>
    <property type="evidence" value="ECO:0007669"/>
    <property type="project" value="InterPro"/>
</dbReference>
<dbReference type="Pfam" id="PF01063">
    <property type="entry name" value="Aminotran_4"/>
    <property type="match status" value="1"/>
</dbReference>
<sequence length="322" mass="35001">MSLRPRQEDDDAPTFRIITTLKHTLFNAQDAESADSRAHALVQRWKDVNGRLFVLHTRRLREAAEAFGWTDVATSLSPVVASATVSSKQADGGGPISSTAAKPVIRIECLVEEAAAATAASSPGPKRGFLRDVRVRVLIDRDGEVAVECTTAGMGEDRPLSTLTRALDMYTSCPFTSTSTVPRQGDDQAAAACQVTLDTQPTRPSRFTRHKTTRRTAYDEARARVALLPTTPPTTREVLLSNTDGQVTEASLSAVYFRRGATWLTPRSDCGGLQSVTRLYALEQGWCDEGTVLACEVEDGEGVWLSNAVRGFFPGVVRRENT</sequence>
<dbReference type="RefSeq" id="XP_018698936.1">
    <property type="nucleotide sequence ID" value="XM_018833057.1"/>
</dbReference>
<evidence type="ECO:0000313" key="2">
    <source>
        <dbReference type="Proteomes" id="UP000078343"/>
    </source>
</evidence>